<feature type="transmembrane region" description="Helical" evidence="1">
    <location>
        <begin position="80"/>
        <end position="101"/>
    </location>
</feature>
<evidence type="ECO:0000313" key="4">
    <source>
        <dbReference type="Proteomes" id="UP000036168"/>
    </source>
</evidence>
<dbReference type="Pfam" id="PF13787">
    <property type="entry name" value="HXXEE"/>
    <property type="match status" value="1"/>
</dbReference>
<feature type="transmembrane region" description="Helical" evidence="1">
    <location>
        <begin position="108"/>
        <end position="125"/>
    </location>
</feature>
<keyword evidence="5" id="KW-1185">Reference proteome</keyword>
<keyword evidence="1" id="KW-0812">Transmembrane</keyword>
<evidence type="ECO:0000256" key="1">
    <source>
        <dbReference type="SAM" id="Phobius"/>
    </source>
</evidence>
<dbReference type="EMBL" id="LECW02000034">
    <property type="protein sequence ID" value="KRT92179.1"/>
    <property type="molecule type" value="Genomic_DNA"/>
</dbReference>
<dbReference type="OrthoDB" id="5195477at2"/>
<dbReference type="InterPro" id="IPR025671">
    <property type="entry name" value="HXXEE"/>
</dbReference>
<dbReference type="EMBL" id="JARRTL010000024">
    <property type="protein sequence ID" value="MEC0486861.1"/>
    <property type="molecule type" value="Genomic_DNA"/>
</dbReference>
<reference evidence="3 5" key="3">
    <citation type="submission" date="2023-03" db="EMBL/GenBank/DDBJ databases">
        <title>Agriculturally important microbes genome sequencing.</title>
        <authorList>
            <person name="Dunlap C."/>
        </authorList>
    </citation>
    <scope>NUCLEOTIDE SEQUENCE [LARGE SCALE GENOMIC DNA]</scope>
    <source>
        <strain evidence="3 5">CBP-3203</strain>
    </source>
</reference>
<feature type="transmembrane region" description="Helical" evidence="1">
    <location>
        <begin position="131"/>
        <end position="151"/>
    </location>
</feature>
<evidence type="ECO:0000313" key="3">
    <source>
        <dbReference type="EMBL" id="MEC0486861.1"/>
    </source>
</evidence>
<proteinExistence type="predicted"/>
<organism evidence="2 4">
    <name type="scientific">Bacillus glycinifermentans</name>
    <dbReference type="NCBI Taxonomy" id="1664069"/>
    <lineage>
        <taxon>Bacteria</taxon>
        <taxon>Bacillati</taxon>
        <taxon>Bacillota</taxon>
        <taxon>Bacilli</taxon>
        <taxon>Bacillales</taxon>
        <taxon>Bacillaceae</taxon>
        <taxon>Bacillus</taxon>
    </lineage>
</organism>
<reference evidence="2" key="2">
    <citation type="submission" date="2015-10" db="EMBL/GenBank/DDBJ databases">
        <authorList>
            <person name="Gilbert D.G."/>
        </authorList>
    </citation>
    <scope>NUCLEOTIDE SEQUENCE</scope>
    <source>
        <strain evidence="2">GO-13</strain>
    </source>
</reference>
<evidence type="ECO:0000313" key="5">
    <source>
        <dbReference type="Proteomes" id="UP001341297"/>
    </source>
</evidence>
<comment type="caution">
    <text evidence="2">The sequence shown here is derived from an EMBL/GenBank/DDBJ whole genome shotgun (WGS) entry which is preliminary data.</text>
</comment>
<dbReference type="Proteomes" id="UP000036168">
    <property type="component" value="Unassembled WGS sequence"/>
</dbReference>
<accession>A0A0T6BLW0</accession>
<dbReference type="Proteomes" id="UP001341297">
    <property type="component" value="Unassembled WGS sequence"/>
</dbReference>
<gene>
    <name evidence="2" type="ORF">AB447_204510</name>
    <name evidence="3" type="ORF">P8828_18965</name>
</gene>
<reference evidence="2 4" key="1">
    <citation type="journal article" date="2015" name="Int. J. Syst. Evol. Microbiol.">
        <title>Bacillus glycinifermentans sp. nov., isolated from fermented soybean paste.</title>
        <authorList>
            <person name="Kim S.J."/>
            <person name="Dunlap C.A."/>
            <person name="Kwon S.W."/>
            <person name="Rooney A.P."/>
        </authorList>
    </citation>
    <scope>NUCLEOTIDE SEQUENCE [LARGE SCALE GENOMIC DNA]</scope>
    <source>
        <strain evidence="2 4">GO-13</strain>
    </source>
</reference>
<dbReference type="RefSeq" id="WP_048356080.1">
    <property type="nucleotide sequence ID" value="NZ_CP023481.1"/>
</dbReference>
<keyword evidence="1" id="KW-0472">Membrane</keyword>
<dbReference type="AlphaFoldDB" id="A0A0T6BLW0"/>
<protein>
    <submittedName>
        <fullName evidence="3">HXXEE domain-containing protein</fullName>
    </submittedName>
</protein>
<sequence>MDKMQLISWLLPALFILHDFEEMVMVEAWSKRYRSKLKQLKKAPFGHAKTASFVCAVLEEFILAVGVTVISIYFNQYIVWFGFFFAFTVHFLVHIVLWFTFKHYVPGILTSIFMLPFCCYLLTAAAEIEKFSFPAMILSAISGTLIVFFNLKFLHKKMGRIQERLEAYGRT</sequence>
<keyword evidence="1" id="KW-1133">Transmembrane helix</keyword>
<name>A0A0T6BLW0_9BACI</name>
<feature type="transmembrane region" description="Helical" evidence="1">
    <location>
        <begin position="50"/>
        <end position="74"/>
    </location>
</feature>
<evidence type="ECO:0000313" key="2">
    <source>
        <dbReference type="EMBL" id="KRT92179.1"/>
    </source>
</evidence>